<evidence type="ECO:0000256" key="1">
    <source>
        <dbReference type="SAM" id="Phobius"/>
    </source>
</evidence>
<feature type="transmembrane region" description="Helical" evidence="1">
    <location>
        <begin position="12"/>
        <end position="43"/>
    </location>
</feature>
<keyword evidence="1" id="KW-0812">Transmembrane</keyword>
<sequence>MEKQKLSFALPVIILGIFSILFCWCYGIFGLLLNIIALILAHINTKSYKENPDLYSNYSSLKVGKVINYIGLILNILFLIFIIWFFMLIGFENLQDEELMQEKIREIFGV</sequence>
<dbReference type="RefSeq" id="WP_248433171.1">
    <property type="nucleotide sequence ID" value="NZ_CP096205.1"/>
</dbReference>
<keyword evidence="1" id="KW-0472">Membrane</keyword>
<dbReference type="Proteomes" id="UP000830583">
    <property type="component" value="Chromosome"/>
</dbReference>
<proteinExistence type="predicted"/>
<dbReference type="EMBL" id="CP096205">
    <property type="protein sequence ID" value="UPQ78244.1"/>
    <property type="molecule type" value="Genomic_DNA"/>
</dbReference>
<keyword evidence="1" id="KW-1133">Transmembrane helix</keyword>
<dbReference type="Pfam" id="PF07666">
    <property type="entry name" value="MpPF26"/>
    <property type="match status" value="1"/>
</dbReference>
<evidence type="ECO:0000313" key="3">
    <source>
        <dbReference type="Proteomes" id="UP000830583"/>
    </source>
</evidence>
<accession>A0ABY4KC08</accession>
<keyword evidence="3" id="KW-1185">Reference proteome</keyword>
<protein>
    <submittedName>
        <fullName evidence="2">DUF4190 domain-containing protein</fullName>
    </submittedName>
</protein>
<gene>
    <name evidence="2" type="ORF">M0M57_11505</name>
</gene>
<dbReference type="InterPro" id="IPR011655">
    <property type="entry name" value="MpPF26"/>
</dbReference>
<feature type="transmembrane region" description="Helical" evidence="1">
    <location>
        <begin position="66"/>
        <end position="91"/>
    </location>
</feature>
<dbReference type="NCBIfam" id="NF040945">
    <property type="entry name" value="CCC_membrane"/>
    <property type="match status" value="1"/>
</dbReference>
<organism evidence="2 3">
    <name type="scientific">Flavobacterium azooxidireducens</name>
    <dbReference type="NCBI Taxonomy" id="1871076"/>
    <lineage>
        <taxon>Bacteria</taxon>
        <taxon>Pseudomonadati</taxon>
        <taxon>Bacteroidota</taxon>
        <taxon>Flavobacteriia</taxon>
        <taxon>Flavobacteriales</taxon>
        <taxon>Flavobacteriaceae</taxon>
        <taxon>Flavobacterium</taxon>
    </lineage>
</organism>
<reference evidence="2" key="1">
    <citation type="submission" date="2022-04" db="EMBL/GenBank/DDBJ databases">
        <title>Consumption of N2O by Flavobacterium azooxidireducens sp. nov. isolated from Decomposing Leaf Litter of Phragmites australis (Cav.).</title>
        <authorList>
            <person name="Behrendt U."/>
            <person name="Spanner T."/>
            <person name="Augustin J."/>
            <person name="Horn M.A."/>
            <person name="Kolb S."/>
            <person name="Ulrich A."/>
        </authorList>
    </citation>
    <scope>NUCLEOTIDE SEQUENCE</scope>
    <source>
        <strain evidence="2">IGB 4-14</strain>
    </source>
</reference>
<name>A0ABY4KC08_9FLAO</name>
<evidence type="ECO:0000313" key="2">
    <source>
        <dbReference type="EMBL" id="UPQ78244.1"/>
    </source>
</evidence>